<evidence type="ECO:0000256" key="2">
    <source>
        <dbReference type="ARBA" id="ARBA00023125"/>
    </source>
</evidence>
<sequence length="262" mass="30306">MTLFHLIEVGYYVSKQFFKCETTPLRPVDCFDLEFYTTENGFSFINGVAYPHRIGNILLAAPGSNRYSKKSFECYFIKFMPTFPTDEIEALSLAPLVYKAFNYQWFSGLFSECVQEFSYHSAGWETMISGKLTQILAGILREQKLYTGGSLKVYADNIYAAEEFMKKHLKEELTLADIARSAALSPSFFHKTFKELTGQTPWRFLQIERLKLARHLVLNSRLSLDKIADLCGFCSRQYFDTVFKKEFHQTPACLRKSVKRII</sequence>
<dbReference type="PROSITE" id="PS01124">
    <property type="entry name" value="HTH_ARAC_FAMILY_2"/>
    <property type="match status" value="1"/>
</dbReference>
<comment type="caution">
    <text evidence="5">The sequence shown here is derived from an EMBL/GenBank/DDBJ whole genome shotgun (WGS) entry which is preliminary data.</text>
</comment>
<accession>A0A926DKX8</accession>
<feature type="domain" description="HTH araC/xylS-type" evidence="4">
    <location>
        <begin position="159"/>
        <end position="257"/>
    </location>
</feature>
<dbReference type="AlphaFoldDB" id="A0A926DKX8"/>
<keyword evidence="3" id="KW-0804">Transcription</keyword>
<dbReference type="EMBL" id="JACRSU010000001">
    <property type="protein sequence ID" value="MBC8539632.1"/>
    <property type="molecule type" value="Genomic_DNA"/>
</dbReference>
<dbReference type="GO" id="GO:0043565">
    <property type="term" value="F:sequence-specific DNA binding"/>
    <property type="evidence" value="ECO:0007669"/>
    <property type="project" value="InterPro"/>
</dbReference>
<dbReference type="PANTHER" id="PTHR43280">
    <property type="entry name" value="ARAC-FAMILY TRANSCRIPTIONAL REGULATOR"/>
    <property type="match status" value="1"/>
</dbReference>
<proteinExistence type="predicted"/>
<organism evidence="5 6">
    <name type="scientific">Congzhengia minquanensis</name>
    <dbReference type="NCBI Taxonomy" id="2763657"/>
    <lineage>
        <taxon>Bacteria</taxon>
        <taxon>Bacillati</taxon>
        <taxon>Bacillota</taxon>
        <taxon>Clostridia</taxon>
        <taxon>Eubacteriales</taxon>
        <taxon>Oscillospiraceae</taxon>
        <taxon>Congzhengia</taxon>
    </lineage>
</organism>
<evidence type="ECO:0000256" key="1">
    <source>
        <dbReference type="ARBA" id="ARBA00023015"/>
    </source>
</evidence>
<dbReference type="SMART" id="SM00342">
    <property type="entry name" value="HTH_ARAC"/>
    <property type="match status" value="1"/>
</dbReference>
<keyword evidence="1" id="KW-0805">Transcription regulation</keyword>
<reference evidence="5" key="1">
    <citation type="submission" date="2020-08" db="EMBL/GenBank/DDBJ databases">
        <title>Genome public.</title>
        <authorList>
            <person name="Liu C."/>
            <person name="Sun Q."/>
        </authorList>
    </citation>
    <scope>NUCLEOTIDE SEQUENCE</scope>
    <source>
        <strain evidence="5">H8</strain>
    </source>
</reference>
<evidence type="ECO:0000313" key="6">
    <source>
        <dbReference type="Proteomes" id="UP000611762"/>
    </source>
</evidence>
<name>A0A926DKX8_9FIRM</name>
<dbReference type="Proteomes" id="UP000611762">
    <property type="component" value="Unassembled WGS sequence"/>
</dbReference>
<evidence type="ECO:0000313" key="5">
    <source>
        <dbReference type="EMBL" id="MBC8539632.1"/>
    </source>
</evidence>
<dbReference type="InterPro" id="IPR018060">
    <property type="entry name" value="HTH_AraC"/>
</dbReference>
<evidence type="ECO:0000259" key="4">
    <source>
        <dbReference type="PROSITE" id="PS01124"/>
    </source>
</evidence>
<keyword evidence="2" id="KW-0238">DNA-binding</keyword>
<dbReference type="Pfam" id="PF12833">
    <property type="entry name" value="HTH_18"/>
    <property type="match status" value="1"/>
</dbReference>
<evidence type="ECO:0000256" key="3">
    <source>
        <dbReference type="ARBA" id="ARBA00023163"/>
    </source>
</evidence>
<dbReference type="RefSeq" id="WP_249310852.1">
    <property type="nucleotide sequence ID" value="NZ_JACRSU010000001.1"/>
</dbReference>
<dbReference type="PANTHER" id="PTHR43280:SF2">
    <property type="entry name" value="HTH-TYPE TRANSCRIPTIONAL REGULATOR EXSA"/>
    <property type="match status" value="1"/>
</dbReference>
<dbReference type="Gene3D" id="1.10.10.60">
    <property type="entry name" value="Homeodomain-like"/>
    <property type="match status" value="2"/>
</dbReference>
<protein>
    <submittedName>
        <fullName evidence="5">Helix-turn-helix transcriptional regulator</fullName>
    </submittedName>
</protein>
<keyword evidence="6" id="KW-1185">Reference proteome</keyword>
<dbReference type="InterPro" id="IPR009057">
    <property type="entry name" value="Homeodomain-like_sf"/>
</dbReference>
<gene>
    <name evidence="5" type="ORF">H8698_01425</name>
</gene>
<dbReference type="SUPFAM" id="SSF46689">
    <property type="entry name" value="Homeodomain-like"/>
    <property type="match status" value="2"/>
</dbReference>
<dbReference type="GO" id="GO:0003700">
    <property type="term" value="F:DNA-binding transcription factor activity"/>
    <property type="evidence" value="ECO:0007669"/>
    <property type="project" value="InterPro"/>
</dbReference>